<feature type="chain" id="PRO_5025471385" evidence="5">
    <location>
        <begin position="24"/>
        <end position="496"/>
    </location>
</feature>
<dbReference type="InterPro" id="IPR050416">
    <property type="entry name" value="FAD-linked_Oxidoreductase"/>
</dbReference>
<organism evidence="7 8">
    <name type="scientific">Ophiobolus disseminans</name>
    <dbReference type="NCBI Taxonomy" id="1469910"/>
    <lineage>
        <taxon>Eukaryota</taxon>
        <taxon>Fungi</taxon>
        <taxon>Dikarya</taxon>
        <taxon>Ascomycota</taxon>
        <taxon>Pezizomycotina</taxon>
        <taxon>Dothideomycetes</taxon>
        <taxon>Pleosporomycetidae</taxon>
        <taxon>Pleosporales</taxon>
        <taxon>Pleosporineae</taxon>
        <taxon>Phaeosphaeriaceae</taxon>
        <taxon>Ophiobolus</taxon>
    </lineage>
</organism>
<keyword evidence="2" id="KW-0285">Flavoprotein</keyword>
<dbReference type="GO" id="GO:0071949">
    <property type="term" value="F:FAD binding"/>
    <property type="evidence" value="ECO:0007669"/>
    <property type="project" value="InterPro"/>
</dbReference>
<keyword evidence="5" id="KW-0732">Signal</keyword>
<protein>
    <submittedName>
        <fullName evidence="7">FAD-binding domain-containing protein</fullName>
    </submittedName>
</protein>
<comment type="similarity">
    <text evidence="1">Belongs to the oxygen-dependent FAD-linked oxidoreductase family.</text>
</comment>
<keyword evidence="8" id="KW-1185">Reference proteome</keyword>
<evidence type="ECO:0000256" key="2">
    <source>
        <dbReference type="ARBA" id="ARBA00022630"/>
    </source>
</evidence>
<dbReference type="InterPro" id="IPR006094">
    <property type="entry name" value="Oxid_FAD_bind_N"/>
</dbReference>
<name>A0A6A6ZTA2_9PLEO</name>
<evidence type="ECO:0000256" key="5">
    <source>
        <dbReference type="SAM" id="SignalP"/>
    </source>
</evidence>
<keyword evidence="3" id="KW-0274">FAD</keyword>
<feature type="domain" description="FAD-binding PCMH-type" evidence="6">
    <location>
        <begin position="58"/>
        <end position="230"/>
    </location>
</feature>
<sequence length="496" mass="54044">MPSSRSTLSAFVQFLPLLNLVAANTCSQVGALNATEVKRSPSIEYLNEQQNYWSTGCSALKPLCILFPKNVAEVASIVTVLNNNNETFAVKSGGHNPNEGFSSIQSGPLISTKELNEVRPYDAASMTVRVGPGNDWQDVHGALEGTGVTVVGGRLGEVGVGGYVVGGGLSFLSTQYGWAANNIVAFEVVLANATIVTASNTSNADLFEALKGGGNNFGIVTAYTMVAHFIGQIWGGNLFFAADKTTQLLAAVRNFTENYPDEKAAIIMTAELTALGAVDIWVMFLFYDGPTPPPGTFDIFTSLEPISNNCKTRSYYDLLTYNNFGVLKGSIYTITTETIPLPSIANGAEVLGAIHANWRNTTKSILGVAGIIGSIAYQPIPKVLARKARERGGDLIDLDDDVDRIIIEFNLSYWFDIDDATIDQATQRLYQGTRDLVTGFQGNGKLPEAYLPLFMNDAYFRQDYFSRLRSHDFARAVRTRYDPDGFFRDRTKGWKL</sequence>
<proteinExistence type="inferred from homology"/>
<feature type="signal peptide" evidence="5">
    <location>
        <begin position="1"/>
        <end position="23"/>
    </location>
</feature>
<dbReference type="GO" id="GO:0016491">
    <property type="term" value="F:oxidoreductase activity"/>
    <property type="evidence" value="ECO:0007669"/>
    <property type="project" value="UniProtKB-KW"/>
</dbReference>
<evidence type="ECO:0000256" key="1">
    <source>
        <dbReference type="ARBA" id="ARBA00005466"/>
    </source>
</evidence>
<dbReference type="Gene3D" id="3.30.465.10">
    <property type="match status" value="1"/>
</dbReference>
<keyword evidence="4" id="KW-0560">Oxidoreductase</keyword>
<dbReference type="InterPro" id="IPR016169">
    <property type="entry name" value="FAD-bd_PCMH_sub2"/>
</dbReference>
<evidence type="ECO:0000256" key="3">
    <source>
        <dbReference type="ARBA" id="ARBA00022827"/>
    </source>
</evidence>
<gene>
    <name evidence="7" type="ORF">CC86DRAFT_299210</name>
</gene>
<evidence type="ECO:0000313" key="8">
    <source>
        <dbReference type="Proteomes" id="UP000799424"/>
    </source>
</evidence>
<evidence type="ECO:0000313" key="7">
    <source>
        <dbReference type="EMBL" id="KAF2823577.1"/>
    </source>
</evidence>
<reference evidence="7" key="1">
    <citation type="journal article" date="2020" name="Stud. Mycol.">
        <title>101 Dothideomycetes genomes: a test case for predicting lifestyles and emergence of pathogens.</title>
        <authorList>
            <person name="Haridas S."/>
            <person name="Albert R."/>
            <person name="Binder M."/>
            <person name="Bloem J."/>
            <person name="Labutti K."/>
            <person name="Salamov A."/>
            <person name="Andreopoulos B."/>
            <person name="Baker S."/>
            <person name="Barry K."/>
            <person name="Bills G."/>
            <person name="Bluhm B."/>
            <person name="Cannon C."/>
            <person name="Castanera R."/>
            <person name="Culley D."/>
            <person name="Daum C."/>
            <person name="Ezra D."/>
            <person name="Gonzalez J."/>
            <person name="Henrissat B."/>
            <person name="Kuo A."/>
            <person name="Liang C."/>
            <person name="Lipzen A."/>
            <person name="Lutzoni F."/>
            <person name="Magnuson J."/>
            <person name="Mondo S."/>
            <person name="Nolan M."/>
            <person name="Ohm R."/>
            <person name="Pangilinan J."/>
            <person name="Park H.-J."/>
            <person name="Ramirez L."/>
            <person name="Alfaro M."/>
            <person name="Sun H."/>
            <person name="Tritt A."/>
            <person name="Yoshinaga Y."/>
            <person name="Zwiers L.-H."/>
            <person name="Turgeon B."/>
            <person name="Goodwin S."/>
            <person name="Spatafora J."/>
            <person name="Crous P."/>
            <person name="Grigoriev I."/>
        </authorList>
    </citation>
    <scope>NUCLEOTIDE SEQUENCE</scope>
    <source>
        <strain evidence="7">CBS 113818</strain>
    </source>
</reference>
<dbReference type="Pfam" id="PF01565">
    <property type="entry name" value="FAD_binding_4"/>
    <property type="match status" value="1"/>
</dbReference>
<dbReference type="InterPro" id="IPR036318">
    <property type="entry name" value="FAD-bd_PCMH-like_sf"/>
</dbReference>
<dbReference type="AlphaFoldDB" id="A0A6A6ZTA2"/>
<dbReference type="OrthoDB" id="2151789at2759"/>
<evidence type="ECO:0000256" key="4">
    <source>
        <dbReference type="ARBA" id="ARBA00023002"/>
    </source>
</evidence>
<accession>A0A6A6ZTA2</accession>
<dbReference type="EMBL" id="MU006232">
    <property type="protein sequence ID" value="KAF2823577.1"/>
    <property type="molecule type" value="Genomic_DNA"/>
</dbReference>
<dbReference type="PANTHER" id="PTHR42973">
    <property type="entry name" value="BINDING OXIDOREDUCTASE, PUTATIVE (AFU_ORTHOLOGUE AFUA_1G17690)-RELATED"/>
    <property type="match status" value="1"/>
</dbReference>
<dbReference type="InterPro" id="IPR016166">
    <property type="entry name" value="FAD-bd_PCMH"/>
</dbReference>
<dbReference type="PANTHER" id="PTHR42973:SF13">
    <property type="entry name" value="FAD-BINDING PCMH-TYPE DOMAIN-CONTAINING PROTEIN"/>
    <property type="match status" value="1"/>
</dbReference>
<dbReference type="PROSITE" id="PS51387">
    <property type="entry name" value="FAD_PCMH"/>
    <property type="match status" value="1"/>
</dbReference>
<dbReference type="Proteomes" id="UP000799424">
    <property type="component" value="Unassembled WGS sequence"/>
</dbReference>
<dbReference type="SUPFAM" id="SSF56176">
    <property type="entry name" value="FAD-binding/transporter-associated domain-like"/>
    <property type="match status" value="1"/>
</dbReference>
<evidence type="ECO:0000259" key="6">
    <source>
        <dbReference type="PROSITE" id="PS51387"/>
    </source>
</evidence>
<dbReference type="Gene3D" id="3.40.462.20">
    <property type="match status" value="1"/>
</dbReference>